<dbReference type="InterPro" id="IPR001173">
    <property type="entry name" value="Glyco_trans_2-like"/>
</dbReference>
<dbReference type="PANTHER" id="PTHR43685:SF2">
    <property type="entry name" value="GLYCOSYLTRANSFERASE 2-LIKE DOMAIN-CONTAINING PROTEIN"/>
    <property type="match status" value="1"/>
</dbReference>
<dbReference type="Gene3D" id="3.90.550.10">
    <property type="entry name" value="Spore Coat Polysaccharide Biosynthesis Protein SpsA, Chain A"/>
    <property type="match status" value="1"/>
</dbReference>
<evidence type="ECO:0000313" key="2">
    <source>
        <dbReference type="EMBL" id="MBD1394714.1"/>
    </source>
</evidence>
<name>A0A926NZU2_9SPHI</name>
<dbReference type="SUPFAM" id="SSF53448">
    <property type="entry name" value="Nucleotide-diphospho-sugar transferases"/>
    <property type="match status" value="1"/>
</dbReference>
<dbReference type="InterPro" id="IPR050834">
    <property type="entry name" value="Glycosyltransf_2"/>
</dbReference>
<dbReference type="Proteomes" id="UP000619078">
    <property type="component" value="Unassembled WGS sequence"/>
</dbReference>
<gene>
    <name evidence="2" type="ORF">IDJ76_16515</name>
</gene>
<reference evidence="2" key="1">
    <citation type="submission" date="2020-09" db="EMBL/GenBank/DDBJ databases">
        <title>Novel species of Mucilaginibacter isolated from a glacier on the Tibetan Plateau.</title>
        <authorList>
            <person name="Liu Q."/>
            <person name="Xin Y.-H."/>
        </authorList>
    </citation>
    <scope>NUCLEOTIDE SEQUENCE</scope>
    <source>
        <strain evidence="2">ZB1P21</strain>
    </source>
</reference>
<evidence type="ECO:0000313" key="3">
    <source>
        <dbReference type="Proteomes" id="UP000619078"/>
    </source>
</evidence>
<dbReference type="PANTHER" id="PTHR43685">
    <property type="entry name" value="GLYCOSYLTRANSFERASE"/>
    <property type="match status" value="1"/>
</dbReference>
<proteinExistence type="predicted"/>
<accession>A0A926NZU2</accession>
<comment type="caution">
    <text evidence="2">The sequence shown here is derived from an EMBL/GenBank/DDBJ whole genome shotgun (WGS) entry which is preliminary data.</text>
</comment>
<dbReference type="AlphaFoldDB" id="A0A926NZU2"/>
<dbReference type="Pfam" id="PF00535">
    <property type="entry name" value="Glycos_transf_2"/>
    <property type="match status" value="1"/>
</dbReference>
<dbReference type="EMBL" id="JACWMX010000007">
    <property type="protein sequence ID" value="MBD1394714.1"/>
    <property type="molecule type" value="Genomic_DNA"/>
</dbReference>
<feature type="domain" description="Glycosyltransferase 2-like" evidence="1">
    <location>
        <begin position="13"/>
        <end position="144"/>
    </location>
</feature>
<sequence length="333" mass="38136">MEKADLKKLSLVSVCVPAYNCEKYISQAIRSVLDQSYPHIEVIIVDDGSTDQTWQELQKFSNCNVILLQQDNRGASVARNKALSVARGKYIQFMDADDILSADKIEAQIQALSGDDDRMAVCSTVHFFEGEQPFKKIPSAYEEQFLYTTQNPVDFMIHLWGGYNFSASMVQPNAWLTPKALIDKAGGWNEQLSLDDDGEFFARMVLNSKGVIKTKGYNYYRKYKQTTQNLASQSNTLGMFSLLKSTLLRNTYLLNKRTDEPALKAAFRQLTELAVQSYIIHPDVYKQVKTELEKLPPYRYNMILGGPLLNTIARFKGWKFAKRIQYLFQHRNK</sequence>
<organism evidence="2 3">
    <name type="scientific">Mucilaginibacter glaciei</name>
    <dbReference type="NCBI Taxonomy" id="2772109"/>
    <lineage>
        <taxon>Bacteria</taxon>
        <taxon>Pseudomonadati</taxon>
        <taxon>Bacteroidota</taxon>
        <taxon>Sphingobacteriia</taxon>
        <taxon>Sphingobacteriales</taxon>
        <taxon>Sphingobacteriaceae</taxon>
        <taxon>Mucilaginibacter</taxon>
    </lineage>
</organism>
<dbReference type="InterPro" id="IPR029044">
    <property type="entry name" value="Nucleotide-diphossugar_trans"/>
</dbReference>
<protein>
    <submittedName>
        <fullName evidence="2">Glycosyltransferase family 2 protein</fullName>
    </submittedName>
</protein>
<dbReference type="CDD" id="cd00761">
    <property type="entry name" value="Glyco_tranf_GTA_type"/>
    <property type="match status" value="1"/>
</dbReference>
<dbReference type="RefSeq" id="WP_191164588.1">
    <property type="nucleotide sequence ID" value="NZ_JACWMX010000007.1"/>
</dbReference>
<keyword evidence="3" id="KW-1185">Reference proteome</keyword>
<evidence type="ECO:0000259" key="1">
    <source>
        <dbReference type="Pfam" id="PF00535"/>
    </source>
</evidence>